<feature type="transmembrane region" description="Helical" evidence="7">
    <location>
        <begin position="131"/>
        <end position="156"/>
    </location>
</feature>
<dbReference type="InParanoid" id="A0A3M0CFF3"/>
<dbReference type="PANTHER" id="PTHR30625">
    <property type="entry name" value="PROTEIN TOLQ"/>
    <property type="match status" value="1"/>
</dbReference>
<feature type="transmembrane region" description="Helical" evidence="7">
    <location>
        <begin position="90"/>
        <end position="111"/>
    </location>
</feature>
<feature type="domain" description="MotA/TolQ/ExbB proton channel" evidence="8">
    <location>
        <begin position="63"/>
        <end position="168"/>
    </location>
</feature>
<organism evidence="9 10">
    <name type="scientific">Eilatimonas milleporae</name>
    <dbReference type="NCBI Taxonomy" id="911205"/>
    <lineage>
        <taxon>Bacteria</taxon>
        <taxon>Pseudomonadati</taxon>
        <taxon>Pseudomonadota</taxon>
        <taxon>Alphaproteobacteria</taxon>
        <taxon>Kordiimonadales</taxon>
        <taxon>Kordiimonadaceae</taxon>
        <taxon>Eilatimonas</taxon>
    </lineage>
</organism>
<dbReference type="InterPro" id="IPR002898">
    <property type="entry name" value="MotA_ExbB_proton_chnl"/>
</dbReference>
<evidence type="ECO:0000256" key="1">
    <source>
        <dbReference type="ARBA" id="ARBA00004651"/>
    </source>
</evidence>
<dbReference type="PANTHER" id="PTHR30625:SF18">
    <property type="entry name" value="TONB2 ENERGY TRANSDUCTION SYSTEM INNER MEMBRANE COMPONENT EXBB"/>
    <property type="match status" value="1"/>
</dbReference>
<keyword evidence="4 7" id="KW-1133">Transmembrane helix</keyword>
<comment type="caution">
    <text evidence="9">The sequence shown here is derived from an EMBL/GenBank/DDBJ whole genome shotgun (WGS) entry which is preliminary data.</text>
</comment>
<keyword evidence="3 7" id="KW-0812">Transmembrane</keyword>
<evidence type="ECO:0000313" key="10">
    <source>
        <dbReference type="Proteomes" id="UP000271227"/>
    </source>
</evidence>
<evidence type="ECO:0000313" key="9">
    <source>
        <dbReference type="EMBL" id="RMB01863.1"/>
    </source>
</evidence>
<gene>
    <name evidence="9" type="ORF">BXY39_3370</name>
</gene>
<evidence type="ECO:0000256" key="7">
    <source>
        <dbReference type="SAM" id="Phobius"/>
    </source>
</evidence>
<dbReference type="InterPro" id="IPR050790">
    <property type="entry name" value="ExbB/TolQ_transport"/>
</dbReference>
<keyword evidence="2" id="KW-1003">Cell membrane</keyword>
<evidence type="ECO:0000256" key="2">
    <source>
        <dbReference type="ARBA" id="ARBA00022475"/>
    </source>
</evidence>
<dbReference type="AlphaFoldDB" id="A0A3M0CFF3"/>
<evidence type="ECO:0000256" key="5">
    <source>
        <dbReference type="ARBA" id="ARBA00023136"/>
    </source>
</evidence>
<keyword evidence="10" id="KW-1185">Reference proteome</keyword>
<evidence type="ECO:0000259" key="8">
    <source>
        <dbReference type="Pfam" id="PF01618"/>
    </source>
</evidence>
<evidence type="ECO:0000256" key="6">
    <source>
        <dbReference type="RuleBase" id="RU004057"/>
    </source>
</evidence>
<accession>A0A3M0CFF3</accession>
<comment type="subcellular location">
    <subcellularLocation>
        <location evidence="1">Cell membrane</location>
        <topology evidence="1">Multi-pass membrane protein</topology>
    </subcellularLocation>
    <subcellularLocation>
        <location evidence="6">Membrane</location>
        <topology evidence="6">Multi-pass membrane protein</topology>
    </subcellularLocation>
</comment>
<reference evidence="9 10" key="1">
    <citation type="submission" date="2018-10" db="EMBL/GenBank/DDBJ databases">
        <title>Genomic Encyclopedia of Archaeal and Bacterial Type Strains, Phase II (KMG-II): from individual species to whole genera.</title>
        <authorList>
            <person name="Goeker M."/>
        </authorList>
    </citation>
    <scope>NUCLEOTIDE SEQUENCE [LARGE SCALE GENOMIC DNA]</scope>
    <source>
        <strain evidence="9 10">DSM 25217</strain>
    </source>
</reference>
<comment type="similarity">
    <text evidence="6">Belongs to the exbB/tolQ family.</text>
</comment>
<keyword evidence="6" id="KW-0653">Protein transport</keyword>
<sequence>MLVIQESFTSLGILMERGGPMMWTLFFVILLFWSLSVDRFLFFRAAFDKKLSGLKSNWQAREERRSWYAYQIRRAMLSDLKMQTEKNIGIIKALVAICPLCGLLGTVVGMIDVFDVLNATGSNDSRSIAAGVSQATITTMAGMVGALSGLFIANMVERQARNKLKQAEKQIVLDN</sequence>
<keyword evidence="5 7" id="KW-0472">Membrane</keyword>
<dbReference type="Pfam" id="PF01618">
    <property type="entry name" value="MotA_ExbB"/>
    <property type="match status" value="1"/>
</dbReference>
<evidence type="ECO:0000256" key="4">
    <source>
        <dbReference type="ARBA" id="ARBA00022989"/>
    </source>
</evidence>
<keyword evidence="6" id="KW-0813">Transport</keyword>
<dbReference type="EMBL" id="REFR01000015">
    <property type="protein sequence ID" value="RMB01863.1"/>
    <property type="molecule type" value="Genomic_DNA"/>
</dbReference>
<name>A0A3M0CFF3_9PROT</name>
<feature type="transmembrane region" description="Helical" evidence="7">
    <location>
        <begin position="20"/>
        <end position="42"/>
    </location>
</feature>
<protein>
    <submittedName>
        <fullName evidence="9">Biopolymer transport protein ExbB</fullName>
    </submittedName>
</protein>
<proteinExistence type="inferred from homology"/>
<dbReference type="OrthoDB" id="4045at2"/>
<dbReference type="Proteomes" id="UP000271227">
    <property type="component" value="Unassembled WGS sequence"/>
</dbReference>
<evidence type="ECO:0000256" key="3">
    <source>
        <dbReference type="ARBA" id="ARBA00022692"/>
    </source>
</evidence>
<dbReference type="GO" id="GO:0005886">
    <property type="term" value="C:plasma membrane"/>
    <property type="evidence" value="ECO:0007669"/>
    <property type="project" value="UniProtKB-SubCell"/>
</dbReference>
<dbReference type="GO" id="GO:0017038">
    <property type="term" value="P:protein import"/>
    <property type="evidence" value="ECO:0007669"/>
    <property type="project" value="TreeGrafter"/>
</dbReference>
<dbReference type="RefSeq" id="WP_121940015.1">
    <property type="nucleotide sequence ID" value="NZ_REFR01000015.1"/>
</dbReference>